<keyword evidence="11" id="KW-0479">Metal-binding</keyword>
<dbReference type="SUPFAM" id="SSF56112">
    <property type="entry name" value="Protein kinase-like (PK-like)"/>
    <property type="match status" value="1"/>
</dbReference>
<dbReference type="SMART" id="SM00233">
    <property type="entry name" value="PH"/>
    <property type="match status" value="1"/>
</dbReference>
<dbReference type="CDD" id="cd01242">
    <property type="entry name" value="PH_ROCK"/>
    <property type="match status" value="1"/>
</dbReference>
<dbReference type="InterPro" id="IPR001849">
    <property type="entry name" value="PH_domain"/>
</dbReference>
<dbReference type="SUPFAM" id="SSF57889">
    <property type="entry name" value="Cysteine-rich domain"/>
    <property type="match status" value="1"/>
</dbReference>
<keyword evidence="30" id="KW-1185">Reference proteome</keyword>
<evidence type="ECO:0000256" key="18">
    <source>
        <dbReference type="ARBA" id="ARBA00023054"/>
    </source>
</evidence>
<evidence type="ECO:0000256" key="14">
    <source>
        <dbReference type="ARBA" id="ARBA00022777"/>
    </source>
</evidence>
<evidence type="ECO:0000256" key="6">
    <source>
        <dbReference type="ARBA" id="ARBA00022475"/>
    </source>
</evidence>
<feature type="coiled-coil region" evidence="23">
    <location>
        <begin position="816"/>
        <end position="972"/>
    </location>
</feature>
<dbReference type="GO" id="GO:0031267">
    <property type="term" value="F:small GTPase binding"/>
    <property type="evidence" value="ECO:0007669"/>
    <property type="project" value="InterPro"/>
</dbReference>
<dbReference type="FunFam" id="2.30.29.30:FF:000308">
    <property type="entry name" value="Rho-associated protein kinase 1"/>
    <property type="match status" value="1"/>
</dbReference>
<dbReference type="InterPro" id="IPR000719">
    <property type="entry name" value="Prot_kinase_dom"/>
</dbReference>
<evidence type="ECO:0000256" key="5">
    <source>
        <dbReference type="ARBA" id="ARBA00012513"/>
    </source>
</evidence>
<evidence type="ECO:0000256" key="20">
    <source>
        <dbReference type="ARBA" id="ARBA00023212"/>
    </source>
</evidence>
<dbReference type="PROSITE" id="PS50003">
    <property type="entry name" value="PH_DOMAIN"/>
    <property type="match status" value="1"/>
</dbReference>
<dbReference type="GO" id="GO:0000281">
    <property type="term" value="P:mitotic cytokinesis"/>
    <property type="evidence" value="ECO:0007669"/>
    <property type="project" value="TreeGrafter"/>
</dbReference>
<evidence type="ECO:0000256" key="13">
    <source>
        <dbReference type="ARBA" id="ARBA00022771"/>
    </source>
</evidence>
<dbReference type="Pfam" id="PF08912">
    <property type="entry name" value="Rho_Binding"/>
    <property type="match status" value="1"/>
</dbReference>
<dbReference type="PROSITE" id="PS50081">
    <property type="entry name" value="ZF_DAG_PE_2"/>
    <property type="match status" value="1"/>
</dbReference>
<dbReference type="PROSITE" id="PS51285">
    <property type="entry name" value="AGC_KINASE_CTER"/>
    <property type="match status" value="1"/>
</dbReference>
<dbReference type="PROSITE" id="PS50011">
    <property type="entry name" value="PROTEIN_KINASE_DOM"/>
    <property type="match status" value="1"/>
</dbReference>
<dbReference type="Gene3D" id="3.30.200.20">
    <property type="entry name" value="Phosphorylase Kinase, domain 1"/>
    <property type="match status" value="1"/>
</dbReference>
<keyword evidence="16 22" id="KW-0067">ATP-binding</keyword>
<feature type="coiled-coil region" evidence="23">
    <location>
        <begin position="461"/>
        <end position="509"/>
    </location>
</feature>
<evidence type="ECO:0000256" key="21">
    <source>
        <dbReference type="PROSITE-ProRule" id="PRU01206"/>
    </source>
</evidence>
<dbReference type="Gene3D" id="2.30.29.30">
    <property type="entry name" value="Pleckstrin-homology domain (PH domain)/Phosphotyrosine-binding domain (PTB)"/>
    <property type="match status" value="1"/>
</dbReference>
<feature type="domain" description="AGC-kinase C-terminal" evidence="27">
    <location>
        <begin position="311"/>
        <end position="381"/>
    </location>
</feature>
<feature type="binding site" evidence="22">
    <location>
        <position position="77"/>
    </location>
    <ligand>
        <name>ATP</name>
        <dbReference type="ChEBI" id="CHEBI:30616"/>
    </ligand>
</feature>
<dbReference type="SUPFAM" id="SSF50729">
    <property type="entry name" value="PH domain-like"/>
    <property type="match status" value="1"/>
</dbReference>
<evidence type="ECO:0000256" key="15">
    <source>
        <dbReference type="ARBA" id="ARBA00022833"/>
    </source>
</evidence>
<dbReference type="VEuPathDB" id="VectorBase:LDEU000305"/>
<gene>
    <name evidence="29" type="ORF">B4U80_06280</name>
</gene>
<dbReference type="CDD" id="cd22250">
    <property type="entry name" value="ROCK_SBD"/>
    <property type="match status" value="1"/>
</dbReference>
<evidence type="ECO:0000256" key="19">
    <source>
        <dbReference type="ARBA" id="ARBA00023136"/>
    </source>
</evidence>
<evidence type="ECO:0000259" key="26">
    <source>
        <dbReference type="PROSITE" id="PS50081"/>
    </source>
</evidence>
<dbReference type="GO" id="GO:0072518">
    <property type="term" value="F:Rho-dependent protein serine/threonine kinase activity"/>
    <property type="evidence" value="ECO:0007669"/>
    <property type="project" value="TreeGrafter"/>
</dbReference>
<protein>
    <recommendedName>
        <fullName evidence="5">non-specific serine/threonine protein kinase</fullName>
        <ecNumber evidence="5">2.7.11.1</ecNumber>
    </recommendedName>
</protein>
<dbReference type="PANTHER" id="PTHR22988">
    <property type="entry name" value="MYOTONIC DYSTROPHY S/T KINASE-RELATED"/>
    <property type="match status" value="1"/>
</dbReference>
<dbReference type="GO" id="GO:0005886">
    <property type="term" value="C:plasma membrane"/>
    <property type="evidence" value="ECO:0007669"/>
    <property type="project" value="UniProtKB-SubCell"/>
</dbReference>
<evidence type="ECO:0000259" key="24">
    <source>
        <dbReference type="PROSITE" id="PS50003"/>
    </source>
</evidence>
<comment type="caution">
    <text evidence="29">The sequence shown here is derived from an EMBL/GenBank/DDBJ whole genome shotgun (WGS) entry which is preliminary data.</text>
</comment>
<dbReference type="PROSITE" id="PS00107">
    <property type="entry name" value="PROTEIN_KINASE_ATP"/>
    <property type="match status" value="1"/>
</dbReference>
<evidence type="ECO:0000256" key="9">
    <source>
        <dbReference type="ARBA" id="ARBA00022553"/>
    </source>
</evidence>
<evidence type="ECO:0000313" key="30">
    <source>
        <dbReference type="Proteomes" id="UP000288716"/>
    </source>
</evidence>
<evidence type="ECO:0000313" key="29">
    <source>
        <dbReference type="EMBL" id="RWS31733.1"/>
    </source>
</evidence>
<dbReference type="EC" id="2.7.11.1" evidence="5"/>
<dbReference type="InterPro" id="IPR050839">
    <property type="entry name" value="Rho-assoc_Ser/Thr_Kinase"/>
</dbReference>
<dbReference type="GO" id="GO:0031032">
    <property type="term" value="P:actomyosin structure organization"/>
    <property type="evidence" value="ECO:0007669"/>
    <property type="project" value="TreeGrafter"/>
</dbReference>
<dbReference type="GO" id="GO:0007266">
    <property type="term" value="P:Rho protein signal transduction"/>
    <property type="evidence" value="ECO:0007669"/>
    <property type="project" value="UniProtKB-UniRule"/>
</dbReference>
<dbReference type="SMART" id="SM00109">
    <property type="entry name" value="C1"/>
    <property type="match status" value="1"/>
</dbReference>
<dbReference type="Pfam" id="PF00069">
    <property type="entry name" value="Pkinase"/>
    <property type="match status" value="1"/>
</dbReference>
<organism evidence="29 30">
    <name type="scientific">Leptotrombidium deliense</name>
    <dbReference type="NCBI Taxonomy" id="299467"/>
    <lineage>
        <taxon>Eukaryota</taxon>
        <taxon>Metazoa</taxon>
        <taxon>Ecdysozoa</taxon>
        <taxon>Arthropoda</taxon>
        <taxon>Chelicerata</taxon>
        <taxon>Arachnida</taxon>
        <taxon>Acari</taxon>
        <taxon>Acariformes</taxon>
        <taxon>Trombidiformes</taxon>
        <taxon>Prostigmata</taxon>
        <taxon>Anystina</taxon>
        <taxon>Parasitengona</taxon>
        <taxon>Trombiculoidea</taxon>
        <taxon>Trombiculidae</taxon>
        <taxon>Leptotrombidium</taxon>
    </lineage>
</organism>
<dbReference type="InterPro" id="IPR000961">
    <property type="entry name" value="AGC-kinase_C"/>
</dbReference>
<evidence type="ECO:0000256" key="17">
    <source>
        <dbReference type="ARBA" id="ARBA00022842"/>
    </source>
</evidence>
<dbReference type="SMART" id="SM00133">
    <property type="entry name" value="S_TK_X"/>
    <property type="match status" value="1"/>
</dbReference>
<feature type="coiled-coil region" evidence="23">
    <location>
        <begin position="683"/>
        <end position="742"/>
    </location>
</feature>
<dbReference type="FunFam" id="1.10.510.10:FF:000047">
    <property type="entry name" value="Rho-associated protein kinase 1"/>
    <property type="match status" value="1"/>
</dbReference>
<evidence type="ECO:0000256" key="23">
    <source>
        <dbReference type="SAM" id="Coils"/>
    </source>
</evidence>
<dbReference type="GO" id="GO:1901888">
    <property type="term" value="P:regulation of cell junction assembly"/>
    <property type="evidence" value="ECO:0007669"/>
    <property type="project" value="TreeGrafter"/>
</dbReference>
<proteinExistence type="inferred from homology"/>
<comment type="subcellular location">
    <subcellularLocation>
        <location evidence="2">Cell membrane</location>
    </subcellularLocation>
    <subcellularLocation>
        <location evidence="3">Cytoplasm</location>
        <location evidence="3">Cytoskeleton</location>
    </subcellularLocation>
</comment>
<dbReference type="STRING" id="299467.A0A443SW41"/>
<dbReference type="InterPro" id="IPR015008">
    <property type="entry name" value="ROCK_Rho-bd_dom"/>
</dbReference>
<keyword evidence="14 29" id="KW-0418">Kinase</keyword>
<dbReference type="GO" id="GO:0005856">
    <property type="term" value="C:cytoskeleton"/>
    <property type="evidence" value="ECO:0007669"/>
    <property type="project" value="UniProtKB-SubCell"/>
</dbReference>
<keyword evidence="7" id="KW-0963">Cytoplasm</keyword>
<feature type="domain" description="Phorbol-ester/DAG-type" evidence="26">
    <location>
        <begin position="1206"/>
        <end position="1261"/>
    </location>
</feature>
<dbReference type="Gene3D" id="1.20.5.730">
    <property type="entry name" value="Single helix bin"/>
    <property type="match status" value="1"/>
</dbReference>
<evidence type="ECO:0000256" key="12">
    <source>
        <dbReference type="ARBA" id="ARBA00022741"/>
    </source>
</evidence>
<dbReference type="InterPro" id="IPR011993">
    <property type="entry name" value="PH-like_dom_sf"/>
</dbReference>
<dbReference type="SMART" id="SM00220">
    <property type="entry name" value="S_TKc"/>
    <property type="match status" value="1"/>
</dbReference>
<dbReference type="GO" id="GO:0005524">
    <property type="term" value="F:ATP binding"/>
    <property type="evidence" value="ECO:0007669"/>
    <property type="project" value="UniProtKB-UniRule"/>
</dbReference>
<evidence type="ECO:0000256" key="4">
    <source>
        <dbReference type="ARBA" id="ARBA00009903"/>
    </source>
</evidence>
<dbReference type="FunFam" id="3.30.200.20:FF:001568">
    <property type="entry name" value="Uncharacterized protein"/>
    <property type="match status" value="1"/>
</dbReference>
<evidence type="ECO:0000259" key="27">
    <source>
        <dbReference type="PROSITE" id="PS51285"/>
    </source>
</evidence>
<dbReference type="InterPro" id="IPR002219">
    <property type="entry name" value="PKC_DAG/PE"/>
</dbReference>
<evidence type="ECO:0000256" key="16">
    <source>
        <dbReference type="ARBA" id="ARBA00022840"/>
    </source>
</evidence>
<feature type="coiled-coil region" evidence="23">
    <location>
        <begin position="403"/>
        <end position="433"/>
    </location>
</feature>
<evidence type="ECO:0000256" key="3">
    <source>
        <dbReference type="ARBA" id="ARBA00004245"/>
    </source>
</evidence>
<name>A0A443SW41_9ACAR</name>
<keyword evidence="8" id="KW-0723">Serine/threonine-protein kinase</keyword>
<evidence type="ECO:0000256" key="2">
    <source>
        <dbReference type="ARBA" id="ARBA00004236"/>
    </source>
</evidence>
<dbReference type="CDD" id="cd05596">
    <property type="entry name" value="STKc_ROCK"/>
    <property type="match status" value="1"/>
</dbReference>
<keyword evidence="9" id="KW-0597">Phosphoprotein</keyword>
<dbReference type="InterPro" id="IPR017441">
    <property type="entry name" value="Protein_kinase_ATP_BS"/>
</dbReference>
<dbReference type="GO" id="GO:0030866">
    <property type="term" value="P:cortical actin cytoskeleton organization"/>
    <property type="evidence" value="ECO:0007669"/>
    <property type="project" value="TreeGrafter"/>
</dbReference>
<evidence type="ECO:0000256" key="22">
    <source>
        <dbReference type="PROSITE-ProRule" id="PRU10141"/>
    </source>
</evidence>
<evidence type="ECO:0000256" key="8">
    <source>
        <dbReference type="ARBA" id="ARBA00022527"/>
    </source>
</evidence>
<dbReference type="PROSITE" id="PS00108">
    <property type="entry name" value="PROTEIN_KINASE_ST"/>
    <property type="match status" value="1"/>
</dbReference>
<dbReference type="Gene3D" id="1.10.510.10">
    <property type="entry name" value="Transferase(Phosphotransferase) domain 1"/>
    <property type="match status" value="1"/>
</dbReference>
<keyword evidence="12 22" id="KW-0547">Nucleotide-binding</keyword>
<keyword evidence="6" id="KW-1003">Cell membrane</keyword>
<feature type="coiled-coil region" evidence="23">
    <location>
        <begin position="996"/>
        <end position="1069"/>
    </location>
</feature>
<dbReference type="EMBL" id="NCKV01000077">
    <property type="protein sequence ID" value="RWS31733.1"/>
    <property type="molecule type" value="Genomic_DNA"/>
</dbReference>
<feature type="domain" description="RhoBD" evidence="28">
    <location>
        <begin position="915"/>
        <end position="982"/>
    </location>
</feature>
<evidence type="ECO:0000259" key="25">
    <source>
        <dbReference type="PROSITE" id="PS50011"/>
    </source>
</evidence>
<keyword evidence="19" id="KW-0472">Membrane</keyword>
<dbReference type="Gene3D" id="1.20.5.340">
    <property type="match status" value="1"/>
</dbReference>
<dbReference type="OrthoDB" id="2156623at2759"/>
<reference evidence="29 30" key="1">
    <citation type="journal article" date="2018" name="Gigascience">
        <title>Genomes of trombidid mites reveal novel predicted allergens and laterally-transferred genes associated with secondary metabolism.</title>
        <authorList>
            <person name="Dong X."/>
            <person name="Chaisiri K."/>
            <person name="Xia D."/>
            <person name="Armstrong S.D."/>
            <person name="Fang Y."/>
            <person name="Donnelly M.J."/>
            <person name="Kadowaki T."/>
            <person name="McGarry J.W."/>
            <person name="Darby A.C."/>
            <person name="Makepeace B.L."/>
        </authorList>
    </citation>
    <scope>NUCLEOTIDE SEQUENCE [LARGE SCALE GENOMIC DNA]</scope>
    <source>
        <strain evidence="29">UoL-UT</strain>
    </source>
</reference>
<accession>A0A443SW41</accession>
<evidence type="ECO:0000256" key="1">
    <source>
        <dbReference type="ARBA" id="ARBA00001946"/>
    </source>
</evidence>
<dbReference type="InterPro" id="IPR011009">
    <property type="entry name" value="Kinase-like_dom_sf"/>
</dbReference>
<dbReference type="Gene3D" id="3.30.60.20">
    <property type="match status" value="1"/>
</dbReference>
<dbReference type="GO" id="GO:0005737">
    <property type="term" value="C:cytoplasm"/>
    <property type="evidence" value="ECO:0007669"/>
    <property type="project" value="TreeGrafter"/>
</dbReference>
<evidence type="ECO:0000256" key="7">
    <source>
        <dbReference type="ARBA" id="ARBA00022490"/>
    </source>
</evidence>
<dbReference type="FunFam" id="3.30.60.20:FF:000036">
    <property type="entry name" value="Rho-associated protein kinase 1"/>
    <property type="match status" value="1"/>
</dbReference>
<comment type="similarity">
    <text evidence="4">Belongs to the protein kinase superfamily. AGC Ser/Thr protein kinase family.</text>
</comment>
<dbReference type="GO" id="GO:0048598">
    <property type="term" value="P:embryonic morphogenesis"/>
    <property type="evidence" value="ECO:0007669"/>
    <property type="project" value="TreeGrafter"/>
</dbReference>
<dbReference type="CDD" id="cd20813">
    <property type="entry name" value="C1_ROCK"/>
    <property type="match status" value="1"/>
</dbReference>
<feature type="domain" description="PH" evidence="24">
    <location>
        <begin position="1091"/>
        <end position="1295"/>
    </location>
</feature>
<dbReference type="Pfam" id="PF25346">
    <property type="entry name" value="PH_MRCK"/>
    <property type="match status" value="1"/>
</dbReference>
<comment type="cofactor">
    <cofactor evidence="1">
        <name>Mg(2+)</name>
        <dbReference type="ChEBI" id="CHEBI:18420"/>
    </cofactor>
</comment>
<evidence type="ECO:0000256" key="11">
    <source>
        <dbReference type="ARBA" id="ARBA00022723"/>
    </source>
</evidence>
<dbReference type="InterPro" id="IPR008271">
    <property type="entry name" value="Ser/Thr_kinase_AS"/>
</dbReference>
<feature type="domain" description="Protein kinase" evidence="25">
    <location>
        <begin position="48"/>
        <end position="310"/>
    </location>
</feature>
<keyword evidence="17" id="KW-0460">Magnesium</keyword>
<dbReference type="PANTHER" id="PTHR22988:SF73">
    <property type="entry name" value="RHO-ASSOCIATED PROTEIN KINASE"/>
    <property type="match status" value="1"/>
</dbReference>
<dbReference type="InterPro" id="IPR057529">
    <property type="entry name" value="MRCK/ROCK_PH"/>
</dbReference>
<dbReference type="InterPro" id="IPR046349">
    <property type="entry name" value="C1-like_sf"/>
</dbReference>
<keyword evidence="10" id="KW-0808">Transferase</keyword>
<keyword evidence="13" id="KW-0863">Zinc-finger</keyword>
<dbReference type="PROSITE" id="PS51859">
    <property type="entry name" value="RHO_BD"/>
    <property type="match status" value="1"/>
</dbReference>
<dbReference type="GO" id="GO:0008270">
    <property type="term" value="F:zinc ion binding"/>
    <property type="evidence" value="ECO:0007669"/>
    <property type="project" value="UniProtKB-KW"/>
</dbReference>
<dbReference type="Proteomes" id="UP000288716">
    <property type="component" value="Unassembled WGS sequence"/>
</dbReference>
<sequence length="1324" mass="154449">MYVSLNYFCRSKARYLHQLVYVYYIYCLVADEKSSQKIINGRMKPDDFTVIKTIGRGAFGEVQLVRHKATKQVYAMKLLSKFEMIKRSDSAFFWEERFIMAHANSDWIVKLHHAFQDHKYLYMVMDYMPGGDLVNLMSNYDVPDKWAKFYCAEVVLAVDAIHSMGFVHRDVKPDNMLLDKFGHLKLADFGTCMKMDIDGLVRSDTAVGTPDYISPEVLKSQGGEGCYGRECDWWSVGVFLYEMLIGDTPFYADSLVGTYGKIMDHKNSLHFPEDVEISKEAKNLICAFLTDRSQRLGRNGVEEIKRQPFFQNDQWTFDNIRECVPPVVPDLIGDDDTSNFDEIDKDDSTEECFPVPKAFSGNHLPFVGFTYSCDYQLLSKERTSRKRSVDEVDQLPSEFKKKISSFEEEIRRLKKQNEELEIKQRQVATLAQLDNLSHQTDSRRSEKLEVEKMLAVSRHDLKEMQRKLDFEVEIRKKAEAKLNESCTKLEQEQNNRSQLTLSLQLTTEKFVDMEKQLSTISEKLKSESEANVKLKKMQTELSHNCANKDIVIGELNEKLFTLEALTTNQVQEMNNLKNQLDKTHNSLLQISSLNQELENRKHSIQLELEQMREKEKHDAIENQKLRNDIVNVDKDNAMLRVEIKKLQTKYSQKNSSQNESVNYTDNYSKRDNLESLTALQSRLSEEISLRQKWESQAQEKERQLSMLNVDYRQNNQQLQKIEAELRQEIEKTRALKASIDDEIHKKNTLIAETRDLHEECSRLKLKEQQLVKDLNEQRETRKSVEEELCKVKIARSVDELQMKELQDQLEAEQYFSSLYKTQVKELKEELEERQKTIHDITDETHNLHNQLELTTARAESESLARRIAEENCAQLEKEKSLRELEIEENERRLRSDLSSKESEFVKLKDKENEYNKNIDAIKKEKEEINSKLHQLQQEMNNYINQSIHQDKVDQLTKQLQQERLLKAQAVNKLAEIMNRKDMNMSKKKEKGSSIDLRKKEKECRKLQQDLTTEREKYNQTVARYQKELNEIQSILSEENQGKLKLQMELDSKDAEIEQLKQQLTSYHRDSLTNLDASLLSIPNSDIDENEPIRLEGWLSIPNKQNIRRHGWRKQYVVVSSRKIIFYNSEADKAKADPALILDLSKLFHVRPVTQGDVIRADAKEIPRIFQLLYAGEGESRKPVEGNILELSIAKDLTQPGVVDHKGHELIPISYHMPTTCEVCTKPLWHMFKPPAALECRRCRVKVHKEHLDKREELIAPCKVNYDPNTAKELLLLAASLDEQQQWVSKLRKRIEKCGYAANQEAKASPRLELKTPIQTQSFIN</sequence>
<keyword evidence="15" id="KW-0862">Zinc</keyword>
<dbReference type="SUPFAM" id="SSF103652">
    <property type="entry name" value="G protein-binding domain"/>
    <property type="match status" value="1"/>
</dbReference>
<keyword evidence="20" id="KW-0206">Cytoskeleton</keyword>
<evidence type="ECO:0000259" key="28">
    <source>
        <dbReference type="PROSITE" id="PS51859"/>
    </source>
</evidence>
<evidence type="ECO:0000256" key="10">
    <source>
        <dbReference type="ARBA" id="ARBA00022679"/>
    </source>
</evidence>
<keyword evidence="18 21" id="KW-0175">Coiled coil</keyword>